<evidence type="ECO:0000313" key="13">
    <source>
        <dbReference type="Proteomes" id="UP000187406"/>
    </source>
</evidence>
<proteinExistence type="inferred from homology"/>
<evidence type="ECO:0000259" key="11">
    <source>
        <dbReference type="PROSITE" id="PS51485"/>
    </source>
</evidence>
<dbReference type="InterPro" id="IPR039391">
    <property type="entry name" value="Phytocyanin-like"/>
</dbReference>
<keyword evidence="5 10" id="KW-0472">Membrane</keyword>
<dbReference type="Pfam" id="PF02298">
    <property type="entry name" value="Cu_bind_like"/>
    <property type="match status" value="1"/>
</dbReference>
<evidence type="ECO:0000256" key="5">
    <source>
        <dbReference type="ARBA" id="ARBA00023136"/>
    </source>
</evidence>
<gene>
    <name evidence="12" type="ORF">CFOL_v3_12328</name>
</gene>
<dbReference type="PANTHER" id="PTHR33021:SF14">
    <property type="entry name" value="OS01G0272700 PROTEIN"/>
    <property type="match status" value="1"/>
</dbReference>
<evidence type="ECO:0000256" key="2">
    <source>
        <dbReference type="ARBA" id="ARBA00022475"/>
    </source>
</evidence>
<dbReference type="AlphaFoldDB" id="A0A1Q3BLH4"/>
<dbReference type="GO" id="GO:0009055">
    <property type="term" value="F:electron transfer activity"/>
    <property type="evidence" value="ECO:0007669"/>
    <property type="project" value="InterPro"/>
</dbReference>
<keyword evidence="10" id="KW-1133">Transmembrane helix</keyword>
<dbReference type="InterPro" id="IPR041846">
    <property type="entry name" value="ENL_dom"/>
</dbReference>
<dbReference type="OrthoDB" id="959565at2759"/>
<comment type="subcellular location">
    <subcellularLocation>
        <location evidence="1">Cell membrane</location>
        <topology evidence="1">Lipid-anchor</topology>
        <topology evidence="1">GPI-anchor</topology>
    </subcellularLocation>
</comment>
<evidence type="ECO:0000256" key="1">
    <source>
        <dbReference type="ARBA" id="ARBA00004609"/>
    </source>
</evidence>
<dbReference type="GO" id="GO:0005886">
    <property type="term" value="C:plasma membrane"/>
    <property type="evidence" value="ECO:0007669"/>
    <property type="project" value="UniProtKB-SubCell"/>
</dbReference>
<evidence type="ECO:0000256" key="7">
    <source>
        <dbReference type="ARBA" id="ARBA00023180"/>
    </source>
</evidence>
<dbReference type="Gene3D" id="2.60.40.420">
    <property type="entry name" value="Cupredoxins - blue copper proteins"/>
    <property type="match status" value="1"/>
</dbReference>
<feature type="domain" description="Phytocyanin" evidence="11">
    <location>
        <begin position="30"/>
        <end position="132"/>
    </location>
</feature>
<name>A0A1Q3BLH4_CEPFO</name>
<keyword evidence="6" id="KW-1015">Disulfide bond</keyword>
<dbReference type="EMBL" id="BDDD01000665">
    <property type="protein sequence ID" value="GAV68825.1"/>
    <property type="molecule type" value="Genomic_DNA"/>
</dbReference>
<dbReference type="Proteomes" id="UP000187406">
    <property type="component" value="Unassembled WGS sequence"/>
</dbReference>
<dbReference type="PANTHER" id="PTHR33021">
    <property type="entry name" value="BLUE COPPER PROTEIN"/>
    <property type="match status" value="1"/>
</dbReference>
<reference evidence="13" key="1">
    <citation type="submission" date="2016-04" db="EMBL/GenBank/DDBJ databases">
        <title>Cephalotus genome sequencing.</title>
        <authorList>
            <person name="Fukushima K."/>
            <person name="Hasebe M."/>
            <person name="Fang X."/>
        </authorList>
    </citation>
    <scope>NUCLEOTIDE SEQUENCE [LARGE SCALE GENOMIC DNA]</scope>
    <source>
        <strain evidence="13">cv. St1</strain>
    </source>
</reference>
<feature type="transmembrane region" description="Helical" evidence="10">
    <location>
        <begin position="12"/>
        <end position="32"/>
    </location>
</feature>
<comment type="similarity">
    <text evidence="9">Belongs to the early nodulin-like (ENODL) family.</text>
</comment>
<feature type="transmembrane region" description="Helical" evidence="10">
    <location>
        <begin position="170"/>
        <end position="189"/>
    </location>
</feature>
<comment type="caution">
    <text evidence="12">The sequence shown here is derived from an EMBL/GenBank/DDBJ whole genome shotgun (WGS) entry which is preliminary data.</text>
</comment>
<dbReference type="STRING" id="3775.A0A1Q3BLH4"/>
<dbReference type="SUPFAM" id="SSF49503">
    <property type="entry name" value="Cupredoxins"/>
    <property type="match status" value="1"/>
</dbReference>
<protein>
    <submittedName>
        <fullName evidence="12">Cu_bind_like domain-containing protein</fullName>
    </submittedName>
</protein>
<evidence type="ECO:0000256" key="10">
    <source>
        <dbReference type="SAM" id="Phobius"/>
    </source>
</evidence>
<sequence>MASLSMMKLCHLSFFYFMLICMIVVSVSSFQFEVGGERGWIKPTGNETETYNEWATQNRFHVGDTLYFGYKKDSVLLVNSTSYNNCTVSNPISKFENGSTKFRFDRYGIFYFISGQPDNCKAGQKLIVRVMVHPMFISPQPAPSPQTKGSGDGDDWDPFNWGPPSMSSTLKMSVASCLIISLGGMLVLFSSY</sequence>
<keyword evidence="2" id="KW-1003">Cell membrane</keyword>
<keyword evidence="4" id="KW-0732">Signal</keyword>
<keyword evidence="8" id="KW-0449">Lipoprotein</keyword>
<dbReference type="InParanoid" id="A0A1Q3BLH4"/>
<organism evidence="12 13">
    <name type="scientific">Cephalotus follicularis</name>
    <name type="common">Albany pitcher plant</name>
    <dbReference type="NCBI Taxonomy" id="3775"/>
    <lineage>
        <taxon>Eukaryota</taxon>
        <taxon>Viridiplantae</taxon>
        <taxon>Streptophyta</taxon>
        <taxon>Embryophyta</taxon>
        <taxon>Tracheophyta</taxon>
        <taxon>Spermatophyta</taxon>
        <taxon>Magnoliopsida</taxon>
        <taxon>eudicotyledons</taxon>
        <taxon>Gunneridae</taxon>
        <taxon>Pentapetalae</taxon>
        <taxon>rosids</taxon>
        <taxon>fabids</taxon>
        <taxon>Oxalidales</taxon>
        <taxon>Cephalotaceae</taxon>
        <taxon>Cephalotus</taxon>
    </lineage>
</organism>
<evidence type="ECO:0000256" key="8">
    <source>
        <dbReference type="ARBA" id="ARBA00023288"/>
    </source>
</evidence>
<keyword evidence="7" id="KW-0325">Glycoprotein</keyword>
<evidence type="ECO:0000256" key="9">
    <source>
        <dbReference type="ARBA" id="ARBA00035011"/>
    </source>
</evidence>
<evidence type="ECO:0000256" key="3">
    <source>
        <dbReference type="ARBA" id="ARBA00022622"/>
    </source>
</evidence>
<dbReference type="FunFam" id="2.60.40.420:FF:000010">
    <property type="entry name" value="Early nodulin-like protein 1"/>
    <property type="match status" value="1"/>
</dbReference>
<dbReference type="InterPro" id="IPR008972">
    <property type="entry name" value="Cupredoxin"/>
</dbReference>
<keyword evidence="13" id="KW-1185">Reference proteome</keyword>
<accession>A0A1Q3BLH4</accession>
<dbReference type="InterPro" id="IPR003245">
    <property type="entry name" value="Phytocyanin_dom"/>
</dbReference>
<keyword evidence="3" id="KW-0336">GPI-anchor</keyword>
<evidence type="ECO:0000256" key="6">
    <source>
        <dbReference type="ARBA" id="ARBA00023157"/>
    </source>
</evidence>
<dbReference type="PROSITE" id="PS51485">
    <property type="entry name" value="PHYTOCYANIN"/>
    <property type="match status" value="1"/>
</dbReference>
<keyword evidence="10" id="KW-0812">Transmembrane</keyword>
<dbReference type="CDD" id="cd11019">
    <property type="entry name" value="OsENODL1_like"/>
    <property type="match status" value="1"/>
</dbReference>
<evidence type="ECO:0000256" key="4">
    <source>
        <dbReference type="ARBA" id="ARBA00022729"/>
    </source>
</evidence>
<evidence type="ECO:0000313" key="12">
    <source>
        <dbReference type="EMBL" id="GAV68825.1"/>
    </source>
</evidence>
<dbReference type="GO" id="GO:0098552">
    <property type="term" value="C:side of membrane"/>
    <property type="evidence" value="ECO:0007669"/>
    <property type="project" value="UniProtKB-KW"/>
</dbReference>